<evidence type="ECO:0000313" key="2">
    <source>
        <dbReference type="Proteomes" id="UP000524492"/>
    </source>
</evidence>
<protein>
    <submittedName>
        <fullName evidence="1">Uncharacterized protein</fullName>
    </submittedName>
</protein>
<evidence type="ECO:0000313" key="1">
    <source>
        <dbReference type="EMBL" id="MBB4190836.1"/>
    </source>
</evidence>
<proteinExistence type="predicted"/>
<name>A0A7W6MDP8_9HYPH</name>
<dbReference type="EMBL" id="JACIFV010000002">
    <property type="protein sequence ID" value="MBB4190836.1"/>
    <property type="molecule type" value="Genomic_DNA"/>
</dbReference>
<gene>
    <name evidence="1" type="ORF">GGD53_000969</name>
</gene>
<accession>A0A7W6MDP8</accession>
<organism evidence="1 2">
    <name type="scientific">Rhizobium aethiopicum</name>
    <dbReference type="NCBI Taxonomy" id="1138170"/>
    <lineage>
        <taxon>Bacteria</taxon>
        <taxon>Pseudomonadati</taxon>
        <taxon>Pseudomonadota</taxon>
        <taxon>Alphaproteobacteria</taxon>
        <taxon>Hyphomicrobiales</taxon>
        <taxon>Rhizobiaceae</taxon>
        <taxon>Rhizobium/Agrobacterium group</taxon>
        <taxon>Rhizobium</taxon>
    </lineage>
</organism>
<reference evidence="1 2" key="1">
    <citation type="submission" date="2020-08" db="EMBL/GenBank/DDBJ databases">
        <title>Genomic Encyclopedia of Type Strains, Phase IV (KMG-V): Genome sequencing to study the core and pangenomes of soil and plant-associated prokaryotes.</title>
        <authorList>
            <person name="Whitman W."/>
        </authorList>
    </citation>
    <scope>NUCLEOTIDE SEQUENCE [LARGE SCALE GENOMIC DNA]</scope>
    <source>
        <strain evidence="1 2">SEMIA 4074</strain>
    </source>
</reference>
<sequence>MTIRRLASENHGKTKEMIRPTEFSAGSAEFFFHFVMNLRNLIKISRNLAMSPPRVKHGRRVR</sequence>
<dbReference type="AlphaFoldDB" id="A0A7W6MDP8"/>
<keyword evidence="2" id="KW-1185">Reference proteome</keyword>
<comment type="caution">
    <text evidence="1">The sequence shown here is derived from an EMBL/GenBank/DDBJ whole genome shotgun (WGS) entry which is preliminary data.</text>
</comment>
<dbReference type="RefSeq" id="WP_184454066.1">
    <property type="nucleotide sequence ID" value="NZ_JACIFV010000002.1"/>
</dbReference>
<dbReference type="Proteomes" id="UP000524492">
    <property type="component" value="Unassembled WGS sequence"/>
</dbReference>